<gene>
    <name evidence="3" type="ORF">ACG00X_13135</name>
</gene>
<dbReference type="EMBL" id="JBIGIA010000009">
    <property type="protein sequence ID" value="MFG6457779.1"/>
    <property type="molecule type" value="Genomic_DNA"/>
</dbReference>
<proteinExistence type="predicted"/>
<dbReference type="NCBIfam" id="NF038126">
    <property type="entry name" value="PEP_CTERM_FxDxF"/>
    <property type="match status" value="1"/>
</dbReference>
<dbReference type="Proteomes" id="UP001606305">
    <property type="component" value="Unassembled WGS sequence"/>
</dbReference>
<evidence type="ECO:0000313" key="4">
    <source>
        <dbReference type="Proteomes" id="UP001606305"/>
    </source>
</evidence>
<dbReference type="NCBIfam" id="TIGR02595">
    <property type="entry name" value="PEP_CTERM"/>
    <property type="match status" value="1"/>
</dbReference>
<sequence>MKLKSLAAASLVALAATGAQAASITTFAGGQHADVEIGAETGLSGAFFKEYDFTLSGTFDLTATFLSSGVVGSFGIYNADDTPVTGLSWAFGGKPFTTTTSFTLDAGSYYYAVQGGKSGSFSLSSAAVAAVPEPETYALLGAGLGIVGFVASRRRRQD</sequence>
<feature type="chain" id="PRO_5047228065" evidence="1">
    <location>
        <begin position="22"/>
        <end position="158"/>
    </location>
</feature>
<protein>
    <submittedName>
        <fullName evidence="3">FxDxF family PEP-CTERM protein</fullName>
    </submittedName>
</protein>
<organism evidence="3 4">
    <name type="scientific">Pelomonas nitida</name>
    <dbReference type="NCBI Taxonomy" id="3299027"/>
    <lineage>
        <taxon>Bacteria</taxon>
        <taxon>Pseudomonadati</taxon>
        <taxon>Pseudomonadota</taxon>
        <taxon>Betaproteobacteria</taxon>
        <taxon>Burkholderiales</taxon>
        <taxon>Sphaerotilaceae</taxon>
        <taxon>Roseateles</taxon>
    </lineage>
</organism>
<keyword evidence="4" id="KW-1185">Reference proteome</keyword>
<accession>A0ABW7G7D9</accession>
<comment type="caution">
    <text evidence="3">The sequence shown here is derived from an EMBL/GenBank/DDBJ whole genome shotgun (WGS) entry which is preliminary data.</text>
</comment>
<evidence type="ECO:0000259" key="2">
    <source>
        <dbReference type="Pfam" id="PF07589"/>
    </source>
</evidence>
<dbReference type="Pfam" id="PF07589">
    <property type="entry name" value="PEP-CTERM"/>
    <property type="match status" value="1"/>
</dbReference>
<evidence type="ECO:0000313" key="3">
    <source>
        <dbReference type="EMBL" id="MFG6457779.1"/>
    </source>
</evidence>
<dbReference type="InterPro" id="IPR013424">
    <property type="entry name" value="Ice-binding_C"/>
</dbReference>
<dbReference type="RefSeq" id="WP_394488634.1">
    <property type="nucleotide sequence ID" value="NZ_JBIGIA010000009.1"/>
</dbReference>
<evidence type="ECO:0000256" key="1">
    <source>
        <dbReference type="SAM" id="SignalP"/>
    </source>
</evidence>
<name>A0ABW7G7D9_9BURK</name>
<feature type="signal peptide" evidence="1">
    <location>
        <begin position="1"/>
        <end position="21"/>
    </location>
</feature>
<reference evidence="3 4" key="1">
    <citation type="submission" date="2024-09" db="EMBL/GenBank/DDBJ databases">
        <title>Novel species of the genus Pelomonas and Roseateles isolated from streams.</title>
        <authorList>
            <person name="Lu H."/>
        </authorList>
    </citation>
    <scope>NUCLEOTIDE SEQUENCE [LARGE SCALE GENOMIC DNA]</scope>
    <source>
        <strain evidence="3 4">BYS96W</strain>
    </source>
</reference>
<feature type="domain" description="Ice-binding protein C-terminal" evidence="2">
    <location>
        <begin position="130"/>
        <end position="155"/>
    </location>
</feature>
<keyword evidence="1" id="KW-0732">Signal</keyword>